<gene>
    <name evidence="2" type="ORF">HIJ39_13380</name>
</gene>
<keyword evidence="1" id="KW-0812">Transmembrane</keyword>
<feature type="transmembrane region" description="Helical" evidence="1">
    <location>
        <begin position="54"/>
        <end position="72"/>
    </location>
</feature>
<dbReference type="NCBIfam" id="TIGR04086">
    <property type="entry name" value="TIGR04086_membr"/>
    <property type="match status" value="1"/>
</dbReference>
<keyword evidence="1" id="KW-0472">Membrane</keyword>
<comment type="caution">
    <text evidence="2">The sequence shown here is derived from an EMBL/GenBank/DDBJ whole genome shotgun (WGS) entry which is preliminary data.</text>
</comment>
<dbReference type="EMBL" id="JABBVZ010000048">
    <property type="protein sequence ID" value="NMP23331.1"/>
    <property type="molecule type" value="Genomic_DNA"/>
</dbReference>
<dbReference type="AlphaFoldDB" id="A0A7Y0L4W0"/>
<dbReference type="Pfam" id="PF12670">
    <property type="entry name" value="DUF3792"/>
    <property type="match status" value="1"/>
</dbReference>
<keyword evidence="1" id="KW-1133">Transmembrane helix</keyword>
<dbReference type="InterPro" id="IPR023804">
    <property type="entry name" value="DUF3792_TM"/>
</dbReference>
<dbReference type="Proteomes" id="UP000533476">
    <property type="component" value="Unassembled WGS sequence"/>
</dbReference>
<sequence>MGLAAALVMALLLAFLDYQLTLAVAVQNALIWVGAGVTALAAGWGAGRVAEAGGWFHGALAAVTLNLVSTVVAETIHAGNVTHLWAGLGVGLVVGLLGGILGFASQY</sequence>
<proteinExistence type="predicted"/>
<evidence type="ECO:0000313" key="2">
    <source>
        <dbReference type="EMBL" id="NMP23331.1"/>
    </source>
</evidence>
<accession>A0A7Y0L4W0</accession>
<name>A0A7Y0L4W0_9FIRM</name>
<feature type="transmembrane region" description="Helical" evidence="1">
    <location>
        <begin position="29"/>
        <end position="47"/>
    </location>
</feature>
<feature type="transmembrane region" description="Helical" evidence="1">
    <location>
        <begin position="84"/>
        <end position="104"/>
    </location>
</feature>
<protein>
    <submittedName>
        <fullName evidence="2">TIGR04086 family membrane protein</fullName>
    </submittedName>
</protein>
<keyword evidence="3" id="KW-1185">Reference proteome</keyword>
<reference evidence="2 3" key="1">
    <citation type="submission" date="2020-04" db="EMBL/GenBank/DDBJ databases">
        <authorList>
            <person name="Zhang R."/>
            <person name="Schippers A."/>
        </authorList>
    </citation>
    <scope>NUCLEOTIDE SEQUENCE [LARGE SCALE GENOMIC DNA]</scope>
    <source>
        <strain evidence="2 3">DSM 109850</strain>
    </source>
</reference>
<evidence type="ECO:0000256" key="1">
    <source>
        <dbReference type="SAM" id="Phobius"/>
    </source>
</evidence>
<evidence type="ECO:0000313" key="3">
    <source>
        <dbReference type="Proteomes" id="UP000533476"/>
    </source>
</evidence>
<organism evidence="2 3">
    <name type="scientific">Sulfobacillus harzensis</name>
    <dbReference type="NCBI Taxonomy" id="2729629"/>
    <lineage>
        <taxon>Bacteria</taxon>
        <taxon>Bacillati</taxon>
        <taxon>Bacillota</taxon>
        <taxon>Clostridia</taxon>
        <taxon>Eubacteriales</taxon>
        <taxon>Clostridiales Family XVII. Incertae Sedis</taxon>
        <taxon>Sulfobacillus</taxon>
    </lineage>
</organism>